<accession>A0ABP3C6V0</accession>
<evidence type="ECO:0000256" key="1">
    <source>
        <dbReference type="SAM" id="MobiDB-lite"/>
    </source>
</evidence>
<dbReference type="EMBL" id="BAAAAF010000004">
    <property type="protein sequence ID" value="GAA0035507.1"/>
    <property type="molecule type" value="Genomic_DNA"/>
</dbReference>
<feature type="region of interest" description="Disordered" evidence="1">
    <location>
        <begin position="603"/>
        <end position="625"/>
    </location>
</feature>
<sequence>MTTLETTPPVPGHARGLGVPFVDELRSDSALSARLGFPVRPVRIRVKPGRSAIVAWQRLGGEGLAGWGWSAVMRDPDKLGNLDRRAARSGEALHRHAVGDGGFVLLSGGVRADPKLGRLIGRAARAIDIDTCAVVGCNPGRRVLLRHPGRTVMAAGADTADGGGGVELVRIGADSFDHMITASAWWRTRGLPTLPVTRLGGQATAVRTPWWGSGDLDRFPDRSLAEAVGGVIAELHAHSPTGLPAAGHDPSPLAMLAGAQRLLSRLLGEDDRLAGLVRRIGQRLEAADMLDGPRPVHGDLSPDQVLIGDGEIRIIDLDRAGVGSAGMDLGRWLAACRLRDDGNGRNLEEGFLSGYARAGGTSVSGGPAASVHDAWAAWALLVTAVEPWRTCRPDWQERTDRHLVLAEEALSGVPGRGGLRSAVPEPEAAVPIPRTVAVDGVDAQVRRAWPEKSGRIAFEAVADGRLRAGYLALGSDRNAPRVTVLREGVDPQLPGLAPLLSGTEPGRLISHRPGRRAVVALADGTFAKCVREGRTGTILAGQERSVAFAAGFTLPTVLDADASTVRLSRVPGVELHDPGRLGEHWERAWTDCLAAWAQAGSFPEQGPAASGDSHGPTSATTHSAADEARVLEDWRDRAAGPLGALTAGLDPFLAEVTAELREGAAVGADTTGIAASAADARGSWGPVHRDLHDKQLMWDAAAGPGLLDVDTACAGERELDLGNLCAHAVWRREQGIWSPAHADVVLTAIRATASANGFDPVRVRLYERATLLRLACVYAFRPQWAGRTGALLRAAR</sequence>
<dbReference type="Gene3D" id="3.90.1200.10">
    <property type="match status" value="2"/>
</dbReference>
<reference evidence="2 3" key="1">
    <citation type="submission" date="2024-01" db="EMBL/GenBank/DDBJ databases">
        <title>Characterization of antibiotic resistant novel bacterial strains and their environmental applications.</title>
        <authorList>
            <person name="Manzoor S."/>
            <person name="Abbas S."/>
            <person name="Arshad M."/>
            <person name="Ahmed I."/>
        </authorList>
    </citation>
    <scope>NUCLEOTIDE SEQUENCE [LARGE SCALE GENOMIC DNA]</scope>
    <source>
        <strain evidence="2 3">NCCP-602</strain>
    </source>
</reference>
<gene>
    <name evidence="2" type="ORF">NCCP602_14680</name>
</gene>
<organism evidence="2 3">
    <name type="scientific">Brevibacterium metallidurans</name>
    <dbReference type="NCBI Taxonomy" id="1482676"/>
    <lineage>
        <taxon>Bacteria</taxon>
        <taxon>Bacillati</taxon>
        <taxon>Actinomycetota</taxon>
        <taxon>Actinomycetes</taxon>
        <taxon>Micrococcales</taxon>
        <taxon>Brevibacteriaceae</taxon>
        <taxon>Brevibacterium</taxon>
    </lineage>
</organism>
<keyword evidence="3" id="KW-1185">Reference proteome</keyword>
<protein>
    <submittedName>
        <fullName evidence="2">Aminoglycoside phosphotransferase family protein</fullName>
    </submittedName>
</protein>
<proteinExistence type="predicted"/>
<dbReference type="Proteomes" id="UP001498238">
    <property type="component" value="Unassembled WGS sequence"/>
</dbReference>
<evidence type="ECO:0000313" key="2">
    <source>
        <dbReference type="EMBL" id="GAA0035507.1"/>
    </source>
</evidence>
<evidence type="ECO:0000313" key="3">
    <source>
        <dbReference type="Proteomes" id="UP001498238"/>
    </source>
</evidence>
<dbReference type="RefSeq" id="WP_339392385.1">
    <property type="nucleotide sequence ID" value="NZ_BAAAAF010000004.1"/>
</dbReference>
<dbReference type="SUPFAM" id="SSF56112">
    <property type="entry name" value="Protein kinase-like (PK-like)"/>
    <property type="match status" value="2"/>
</dbReference>
<name>A0ABP3C6V0_9MICO</name>
<dbReference type="InterPro" id="IPR011009">
    <property type="entry name" value="Kinase-like_dom_sf"/>
</dbReference>
<comment type="caution">
    <text evidence="2">The sequence shown here is derived from an EMBL/GenBank/DDBJ whole genome shotgun (WGS) entry which is preliminary data.</text>
</comment>